<keyword evidence="1" id="KW-0472">Membrane</keyword>
<gene>
    <name evidence="2" type="ORF">GCM10007140_20460</name>
</gene>
<evidence type="ECO:0000256" key="1">
    <source>
        <dbReference type="SAM" id="Phobius"/>
    </source>
</evidence>
<dbReference type="EMBL" id="BMFK01000001">
    <property type="protein sequence ID" value="GGE70458.1"/>
    <property type="molecule type" value="Genomic_DNA"/>
</dbReference>
<dbReference type="RefSeq" id="WP_188388260.1">
    <property type="nucleotide sequence ID" value="NZ_BMFK01000001.1"/>
</dbReference>
<protein>
    <recommendedName>
        <fullName evidence="4">YvrJ family protein</fullName>
    </recommendedName>
</protein>
<dbReference type="AlphaFoldDB" id="A0A917EQ81"/>
<comment type="caution">
    <text evidence="2">The sequence shown here is derived from an EMBL/GenBank/DDBJ whole genome shotgun (WGS) entry which is preliminary data.</text>
</comment>
<proteinExistence type="predicted"/>
<evidence type="ECO:0008006" key="4">
    <source>
        <dbReference type="Google" id="ProtNLM"/>
    </source>
</evidence>
<dbReference type="Proteomes" id="UP000605259">
    <property type="component" value="Unassembled WGS sequence"/>
</dbReference>
<sequence>MNELLPFISDVGFPIVVTMYVLLRLEQKLDAVRQSIEQLPAHLKEATSSSVH</sequence>
<organism evidence="2 3">
    <name type="scientific">Priestia taiwanensis</name>
    <dbReference type="NCBI Taxonomy" id="1347902"/>
    <lineage>
        <taxon>Bacteria</taxon>
        <taxon>Bacillati</taxon>
        <taxon>Bacillota</taxon>
        <taxon>Bacilli</taxon>
        <taxon>Bacillales</taxon>
        <taxon>Bacillaceae</taxon>
        <taxon>Priestia</taxon>
    </lineage>
</organism>
<keyword evidence="3" id="KW-1185">Reference proteome</keyword>
<dbReference type="InterPro" id="IPR024419">
    <property type="entry name" value="YvrJ"/>
</dbReference>
<dbReference type="Pfam" id="PF12841">
    <property type="entry name" value="YvrJ"/>
    <property type="match status" value="1"/>
</dbReference>
<evidence type="ECO:0000313" key="2">
    <source>
        <dbReference type="EMBL" id="GGE70458.1"/>
    </source>
</evidence>
<reference evidence="2" key="1">
    <citation type="journal article" date="2014" name="Int. J. Syst. Evol. Microbiol.">
        <title>Complete genome sequence of Corynebacterium casei LMG S-19264T (=DSM 44701T), isolated from a smear-ripened cheese.</title>
        <authorList>
            <consortium name="US DOE Joint Genome Institute (JGI-PGF)"/>
            <person name="Walter F."/>
            <person name="Albersmeier A."/>
            <person name="Kalinowski J."/>
            <person name="Ruckert C."/>
        </authorList>
    </citation>
    <scope>NUCLEOTIDE SEQUENCE</scope>
    <source>
        <strain evidence="2">CGMCC 1.12698</strain>
    </source>
</reference>
<accession>A0A917EQ81</accession>
<feature type="transmembrane region" description="Helical" evidence="1">
    <location>
        <begin position="6"/>
        <end position="23"/>
    </location>
</feature>
<name>A0A917EQ81_9BACI</name>
<keyword evidence="1" id="KW-1133">Transmembrane helix</keyword>
<evidence type="ECO:0000313" key="3">
    <source>
        <dbReference type="Proteomes" id="UP000605259"/>
    </source>
</evidence>
<keyword evidence="1" id="KW-0812">Transmembrane</keyword>
<reference evidence="2" key="2">
    <citation type="submission" date="2020-09" db="EMBL/GenBank/DDBJ databases">
        <authorList>
            <person name="Sun Q."/>
            <person name="Zhou Y."/>
        </authorList>
    </citation>
    <scope>NUCLEOTIDE SEQUENCE</scope>
    <source>
        <strain evidence="2">CGMCC 1.12698</strain>
    </source>
</reference>